<dbReference type="Proteomes" id="UP000718281">
    <property type="component" value="Unassembled WGS sequence"/>
</dbReference>
<sequence>MTTTPEGIPCWYELGTSDLNAAAAFYADVLGWTIADAGMPGMDYRLGTATDGGTVSGMMALEGGDAAPPPYWMIYFTTEDCDARVAAITEAGGTTLAAPADIPGTGRFAVVADPQGAAFGLLQPLPMDAPMEHPAFDQQAAGHGNWHELMSSDPEAGLAFYAEQFGWTKGDTMDMGEMGTYQIFGGGGQDLGGMMGLGNSPVSAWLPYFGSTGIDQSVERIVAGGGTIHHGPAEVPGGAWIALATDPQGAWFAVVGPR</sequence>
<organism evidence="2 3">
    <name type="scientific">Candidatus Phosphoribacter hodrii</name>
    <dbReference type="NCBI Taxonomy" id="2953743"/>
    <lineage>
        <taxon>Bacteria</taxon>
        <taxon>Bacillati</taxon>
        <taxon>Actinomycetota</taxon>
        <taxon>Actinomycetes</taxon>
        <taxon>Micrococcales</taxon>
        <taxon>Dermatophilaceae</taxon>
        <taxon>Candidatus Phosphoribacter</taxon>
    </lineage>
</organism>
<dbReference type="EMBL" id="JADIXZ010000004">
    <property type="protein sequence ID" value="MBK6300999.1"/>
    <property type="molecule type" value="Genomic_DNA"/>
</dbReference>
<name>A0A934X6F7_9MICO</name>
<gene>
    <name evidence="2" type="ORF">IPF40_08085</name>
</gene>
<accession>A0A934X6F7</accession>
<dbReference type="InterPro" id="IPR037523">
    <property type="entry name" value="VOC_core"/>
</dbReference>
<reference evidence="2 3" key="1">
    <citation type="submission" date="2020-10" db="EMBL/GenBank/DDBJ databases">
        <title>Connecting structure to function with the recovery of over 1000 high-quality activated sludge metagenome-assembled genomes encoding full-length rRNA genes using long-read sequencing.</title>
        <authorList>
            <person name="Singleton C.M."/>
            <person name="Petriglieri F."/>
            <person name="Kristensen J.M."/>
            <person name="Kirkegaard R.H."/>
            <person name="Michaelsen T.Y."/>
            <person name="Andersen M.H."/>
            <person name="Karst S.M."/>
            <person name="Dueholm M.S."/>
            <person name="Nielsen P.H."/>
            <person name="Albertsen M."/>
        </authorList>
    </citation>
    <scope>NUCLEOTIDE SEQUENCE [LARGE SCALE GENOMIC DNA]</scope>
    <source>
        <strain evidence="2">AalE_18-Q3-R2-46_BAT3C.188</strain>
    </source>
</reference>
<feature type="domain" description="VOC" evidence="1">
    <location>
        <begin position="8"/>
        <end position="124"/>
    </location>
</feature>
<evidence type="ECO:0000259" key="1">
    <source>
        <dbReference type="PROSITE" id="PS51819"/>
    </source>
</evidence>
<dbReference type="PROSITE" id="PS51819">
    <property type="entry name" value="VOC"/>
    <property type="match status" value="2"/>
</dbReference>
<comment type="caution">
    <text evidence="2">The sequence shown here is derived from an EMBL/GenBank/DDBJ whole genome shotgun (WGS) entry which is preliminary data.</text>
</comment>
<dbReference type="Pfam" id="PF00903">
    <property type="entry name" value="Glyoxalase"/>
    <property type="match status" value="2"/>
</dbReference>
<dbReference type="AlphaFoldDB" id="A0A934X6F7"/>
<proteinExistence type="predicted"/>
<feature type="domain" description="VOC" evidence="1">
    <location>
        <begin position="143"/>
        <end position="257"/>
    </location>
</feature>
<dbReference type="InterPro" id="IPR052164">
    <property type="entry name" value="Anthracycline_SecMetBiosynth"/>
</dbReference>
<dbReference type="InterPro" id="IPR029068">
    <property type="entry name" value="Glyas_Bleomycin-R_OHBP_Dase"/>
</dbReference>
<dbReference type="Gene3D" id="3.10.180.10">
    <property type="entry name" value="2,3-Dihydroxybiphenyl 1,2-Dioxygenase, domain 1"/>
    <property type="match status" value="2"/>
</dbReference>
<protein>
    <submittedName>
        <fullName evidence="2">VOC family protein</fullName>
    </submittedName>
</protein>
<dbReference type="InterPro" id="IPR004360">
    <property type="entry name" value="Glyas_Fos-R_dOase_dom"/>
</dbReference>
<evidence type="ECO:0000313" key="3">
    <source>
        <dbReference type="Proteomes" id="UP000718281"/>
    </source>
</evidence>
<evidence type="ECO:0000313" key="2">
    <source>
        <dbReference type="EMBL" id="MBK6300999.1"/>
    </source>
</evidence>
<dbReference type="CDD" id="cd07247">
    <property type="entry name" value="SgaA_N_like"/>
    <property type="match status" value="2"/>
</dbReference>
<dbReference type="PANTHER" id="PTHR33993">
    <property type="entry name" value="GLYOXALASE-RELATED"/>
    <property type="match status" value="1"/>
</dbReference>
<dbReference type="SUPFAM" id="SSF54593">
    <property type="entry name" value="Glyoxalase/Bleomycin resistance protein/Dihydroxybiphenyl dioxygenase"/>
    <property type="match status" value="2"/>
</dbReference>
<dbReference type="PANTHER" id="PTHR33993:SF14">
    <property type="entry name" value="GB|AAF24581.1"/>
    <property type="match status" value="1"/>
</dbReference>